<dbReference type="EMBL" id="CAJVPK010003823">
    <property type="protein sequence ID" value="CAG8631289.1"/>
    <property type="molecule type" value="Genomic_DNA"/>
</dbReference>
<name>A0A9N9GSF8_9GLOM</name>
<feature type="non-terminal residue" evidence="1">
    <location>
        <position position="63"/>
    </location>
</feature>
<dbReference type="Proteomes" id="UP000789706">
    <property type="component" value="Unassembled WGS sequence"/>
</dbReference>
<comment type="caution">
    <text evidence="1">The sequence shown here is derived from an EMBL/GenBank/DDBJ whole genome shotgun (WGS) entry which is preliminary data.</text>
</comment>
<organism evidence="1 2">
    <name type="scientific">Diversispora eburnea</name>
    <dbReference type="NCBI Taxonomy" id="1213867"/>
    <lineage>
        <taxon>Eukaryota</taxon>
        <taxon>Fungi</taxon>
        <taxon>Fungi incertae sedis</taxon>
        <taxon>Mucoromycota</taxon>
        <taxon>Glomeromycotina</taxon>
        <taxon>Glomeromycetes</taxon>
        <taxon>Diversisporales</taxon>
        <taxon>Diversisporaceae</taxon>
        <taxon>Diversispora</taxon>
    </lineage>
</organism>
<gene>
    <name evidence="1" type="ORF">DEBURN_LOCUS10787</name>
</gene>
<dbReference type="AlphaFoldDB" id="A0A9N9GSF8"/>
<accession>A0A9N9GSF8</accession>
<evidence type="ECO:0000313" key="1">
    <source>
        <dbReference type="EMBL" id="CAG8631289.1"/>
    </source>
</evidence>
<proteinExistence type="predicted"/>
<reference evidence="1" key="1">
    <citation type="submission" date="2021-06" db="EMBL/GenBank/DDBJ databases">
        <authorList>
            <person name="Kallberg Y."/>
            <person name="Tangrot J."/>
            <person name="Rosling A."/>
        </authorList>
    </citation>
    <scope>NUCLEOTIDE SEQUENCE</scope>
    <source>
        <strain evidence="1">AZ414A</strain>
    </source>
</reference>
<evidence type="ECO:0000313" key="2">
    <source>
        <dbReference type="Proteomes" id="UP000789706"/>
    </source>
</evidence>
<sequence>MSENPLSSQDEKGKELRVPDNNFNILMEVQNVEIDNVKPEMLRAHLMLLTKFKALEQADEQID</sequence>
<keyword evidence="2" id="KW-1185">Reference proteome</keyword>
<dbReference type="OrthoDB" id="2288623at2759"/>
<protein>
    <submittedName>
        <fullName evidence="1">2496_t:CDS:1</fullName>
    </submittedName>
</protein>